<comment type="caution">
    <text evidence="1">The sequence shown here is derived from an EMBL/GenBank/DDBJ whole genome shotgun (WGS) entry which is preliminary data.</text>
</comment>
<reference evidence="1 2" key="1">
    <citation type="submission" date="2020-04" db="EMBL/GenBank/DDBJ databases">
        <title>Draft Genome Sequence of Streptomyces morookaense DSM 40503, an 8-azaguanine-producing strain.</title>
        <authorList>
            <person name="Qi J."/>
            <person name="Gao J.-M."/>
        </authorList>
    </citation>
    <scope>NUCLEOTIDE SEQUENCE [LARGE SCALE GENOMIC DNA]</scope>
    <source>
        <strain evidence="1 2">DSM 40503</strain>
    </source>
</reference>
<gene>
    <name evidence="1" type="ORF">HG542_07590</name>
</gene>
<evidence type="ECO:0000313" key="2">
    <source>
        <dbReference type="Proteomes" id="UP000587462"/>
    </source>
</evidence>
<dbReference type="EMBL" id="JABBXF010000012">
    <property type="protein sequence ID" value="NVK77525.1"/>
    <property type="molecule type" value="Genomic_DNA"/>
</dbReference>
<dbReference type="Proteomes" id="UP000587462">
    <property type="component" value="Unassembled WGS sequence"/>
</dbReference>
<dbReference type="RefSeq" id="WP_171079306.1">
    <property type="nucleotide sequence ID" value="NZ_BNBU01000003.1"/>
</dbReference>
<keyword evidence="2" id="KW-1185">Reference proteome</keyword>
<name>A0A7Y7B1X2_STRMO</name>
<dbReference type="AlphaFoldDB" id="A0A7Y7B1X2"/>
<accession>A0A7Y7B1X2</accession>
<protein>
    <submittedName>
        <fullName evidence="1">Uncharacterized protein</fullName>
    </submittedName>
</protein>
<organism evidence="1 2">
    <name type="scientific">Streptomyces morookaense</name>
    <name type="common">Streptoverticillium morookaense</name>
    <dbReference type="NCBI Taxonomy" id="1970"/>
    <lineage>
        <taxon>Bacteria</taxon>
        <taxon>Bacillati</taxon>
        <taxon>Actinomycetota</taxon>
        <taxon>Actinomycetes</taxon>
        <taxon>Kitasatosporales</taxon>
        <taxon>Streptomycetaceae</taxon>
        <taxon>Streptomyces</taxon>
    </lineage>
</organism>
<evidence type="ECO:0000313" key="1">
    <source>
        <dbReference type="EMBL" id="NVK77525.1"/>
    </source>
</evidence>
<sequence length="159" mass="17638">MASALQVGTRPTPYTPRSVRTLRHERTGGWTVKRYAVSALREVPSEEVDAFARTAVGMTLPPAHCEGLSHAFSVVHEDADGVYVVVGWWSANRLILHTRTWLADWSDLTRPAEAPGRATACVWEMAAMAHERDAWVEHVVRQDPPDVDGYLAAEISGEY</sequence>
<proteinExistence type="predicted"/>